<dbReference type="EMBL" id="BK032581">
    <property type="protein sequence ID" value="DAF49373.1"/>
    <property type="molecule type" value="Genomic_DNA"/>
</dbReference>
<dbReference type="InterPro" id="IPR006490">
    <property type="entry name" value="Maj_tail_phi13"/>
</dbReference>
<feature type="domain" description="Phage tail tube protein N-terminal" evidence="1">
    <location>
        <begin position="7"/>
        <end position="169"/>
    </location>
</feature>
<proteinExistence type="predicted"/>
<dbReference type="InterPro" id="IPR046764">
    <property type="entry name" value="L_lac_phage_MSP_N"/>
</dbReference>
<name>A0A8S5SEF9_9CAUD</name>
<dbReference type="NCBIfam" id="TIGR01603">
    <property type="entry name" value="maj_tail_phi13"/>
    <property type="match status" value="1"/>
</dbReference>
<protein>
    <submittedName>
        <fullName evidence="2">Tail tube protein</fullName>
    </submittedName>
</protein>
<organism evidence="2">
    <name type="scientific">Myoviridae sp. ct8mY9</name>
    <dbReference type="NCBI Taxonomy" id="2827664"/>
    <lineage>
        <taxon>Viruses</taxon>
        <taxon>Duplodnaviria</taxon>
        <taxon>Heunggongvirae</taxon>
        <taxon>Uroviricota</taxon>
        <taxon>Caudoviricetes</taxon>
    </lineage>
</organism>
<accession>A0A8S5SEF9</accession>
<evidence type="ECO:0000259" key="1">
    <source>
        <dbReference type="Pfam" id="PF06488"/>
    </source>
</evidence>
<evidence type="ECO:0000313" key="2">
    <source>
        <dbReference type="EMBL" id="DAF49373.1"/>
    </source>
</evidence>
<dbReference type="Pfam" id="PF06488">
    <property type="entry name" value="L_lac_phage_MSP"/>
    <property type="match status" value="1"/>
</dbReference>
<sequence>MSKDGNRVYFGLSNVHVAKMIIGEDGSITFGTPFKVPGAVNLSLDAEGDSEPFYADNIKFWESFANNGYSGDLEIAKLPEEFETEILGQRKDANGAIIENANDKISPFAFMYQVEGDQTGTRFCYYNTTVSRPSTEANTTEDTKTPNTNTLSITTSARTDTGDVRIKLPYSEENKEIYEKFFEKVYEPTEIPSV</sequence>
<reference evidence="2" key="1">
    <citation type="journal article" date="2021" name="Proc. Natl. Acad. Sci. U.S.A.">
        <title>A Catalog of Tens of Thousands of Viruses from Human Metagenomes Reveals Hidden Associations with Chronic Diseases.</title>
        <authorList>
            <person name="Tisza M.J."/>
            <person name="Buck C.B."/>
        </authorList>
    </citation>
    <scope>NUCLEOTIDE SEQUENCE</scope>
    <source>
        <strain evidence="2">Ct8mY9</strain>
    </source>
</reference>